<evidence type="ECO:0000313" key="1">
    <source>
        <dbReference type="EMBL" id="TVT18478.1"/>
    </source>
</evidence>
<dbReference type="AlphaFoldDB" id="A0A558A2J3"/>
<reference evidence="1 2" key="1">
    <citation type="submission" date="2019-07" db="EMBL/GenBank/DDBJ databases">
        <title>New species of Amycolatopsis and Streptomyces.</title>
        <authorList>
            <person name="Duangmal K."/>
            <person name="Teo W.F.A."/>
            <person name="Lipun K."/>
        </authorList>
    </citation>
    <scope>NUCLEOTIDE SEQUENCE [LARGE SCALE GENOMIC DNA]</scope>
    <source>
        <strain evidence="1 2">JCM 30562</strain>
    </source>
</reference>
<organism evidence="1 2">
    <name type="scientific">Amycolatopsis acidiphila</name>
    <dbReference type="NCBI Taxonomy" id="715473"/>
    <lineage>
        <taxon>Bacteria</taxon>
        <taxon>Bacillati</taxon>
        <taxon>Actinomycetota</taxon>
        <taxon>Actinomycetes</taxon>
        <taxon>Pseudonocardiales</taxon>
        <taxon>Pseudonocardiaceae</taxon>
        <taxon>Amycolatopsis</taxon>
    </lineage>
</organism>
<name>A0A558A2J3_9PSEU</name>
<dbReference type="OrthoDB" id="3690349at2"/>
<comment type="caution">
    <text evidence="1">The sequence shown here is derived from an EMBL/GenBank/DDBJ whole genome shotgun (WGS) entry which is preliminary data.</text>
</comment>
<accession>A0A558A2J3</accession>
<dbReference type="RefSeq" id="WP_144642847.1">
    <property type="nucleotide sequence ID" value="NZ_BNAX01000003.1"/>
</dbReference>
<dbReference type="EMBL" id="VJZA01000060">
    <property type="protein sequence ID" value="TVT18478.1"/>
    <property type="molecule type" value="Genomic_DNA"/>
</dbReference>
<dbReference type="Proteomes" id="UP000318578">
    <property type="component" value="Unassembled WGS sequence"/>
</dbReference>
<protein>
    <submittedName>
        <fullName evidence="1">Uncharacterized protein</fullName>
    </submittedName>
</protein>
<sequence length="127" mass="13662">MCSADKKSGCPVEARLKDLVDRGYRFIHPSDDDGHVVAVVGIRAHGSVIDVIRLNAEDDAVASRVPGDEPDILSPRKMLWRRRGTAHEVLADLLALADDYGADRARPVGGCWVPGRSGHAKWLAAAG</sequence>
<evidence type="ECO:0000313" key="2">
    <source>
        <dbReference type="Proteomes" id="UP000318578"/>
    </source>
</evidence>
<keyword evidence="2" id="KW-1185">Reference proteome</keyword>
<proteinExistence type="predicted"/>
<gene>
    <name evidence="1" type="ORF">FNH06_27650</name>
</gene>